<organism evidence="1 2">
    <name type="scientific">Morus notabilis</name>
    <dbReference type="NCBI Taxonomy" id="981085"/>
    <lineage>
        <taxon>Eukaryota</taxon>
        <taxon>Viridiplantae</taxon>
        <taxon>Streptophyta</taxon>
        <taxon>Embryophyta</taxon>
        <taxon>Tracheophyta</taxon>
        <taxon>Spermatophyta</taxon>
        <taxon>Magnoliopsida</taxon>
        <taxon>eudicotyledons</taxon>
        <taxon>Gunneridae</taxon>
        <taxon>Pentapetalae</taxon>
        <taxon>rosids</taxon>
        <taxon>fabids</taxon>
        <taxon>Rosales</taxon>
        <taxon>Moraceae</taxon>
        <taxon>Moreae</taxon>
        <taxon>Morus</taxon>
    </lineage>
</organism>
<dbReference type="EMBL" id="KE346195">
    <property type="protein sequence ID" value="EXC29728.1"/>
    <property type="molecule type" value="Genomic_DNA"/>
</dbReference>
<dbReference type="AlphaFoldDB" id="W9S6U0"/>
<reference evidence="2" key="1">
    <citation type="submission" date="2013-01" db="EMBL/GenBank/DDBJ databases">
        <title>Draft Genome Sequence of a Mulberry Tree, Morus notabilis C.K. Schneid.</title>
        <authorList>
            <person name="He N."/>
            <person name="Zhao S."/>
        </authorList>
    </citation>
    <scope>NUCLEOTIDE SEQUENCE</scope>
</reference>
<evidence type="ECO:0000313" key="1">
    <source>
        <dbReference type="EMBL" id="EXC29728.1"/>
    </source>
</evidence>
<gene>
    <name evidence="1" type="ORF">L484_000775</name>
</gene>
<dbReference type="Proteomes" id="UP000030645">
    <property type="component" value="Unassembled WGS sequence"/>
</dbReference>
<keyword evidence="2" id="KW-1185">Reference proteome</keyword>
<proteinExistence type="predicted"/>
<accession>W9S6U0</accession>
<sequence length="84" mass="9347">MVGAVLKLLNSSHPNMVLWKKAREPESVPPSTCGYWLQWSPKTPAVTGFAPLSWKEGNSFPTSRGKSNFERRCTLVAETVERGL</sequence>
<protein>
    <submittedName>
        <fullName evidence="1">Uncharacterized protein</fullName>
    </submittedName>
</protein>
<evidence type="ECO:0000313" key="2">
    <source>
        <dbReference type="Proteomes" id="UP000030645"/>
    </source>
</evidence>
<name>W9S6U0_9ROSA</name>